<gene>
    <name evidence="6" type="ORF">LCGC14_1954100</name>
</gene>
<dbReference type="PROSITE" id="PS51669">
    <property type="entry name" value="4FE4S_MOW_BIS_MGD"/>
    <property type="match status" value="1"/>
</dbReference>
<dbReference type="GO" id="GO:0016491">
    <property type="term" value="F:oxidoreductase activity"/>
    <property type="evidence" value="ECO:0007669"/>
    <property type="project" value="InterPro"/>
</dbReference>
<evidence type="ECO:0000256" key="3">
    <source>
        <dbReference type="ARBA" id="ARBA00023004"/>
    </source>
</evidence>
<accession>A0A0F9FGV3</accession>
<comment type="caution">
    <text evidence="6">The sequence shown here is derived from an EMBL/GenBank/DDBJ whole genome shotgun (WGS) entry which is preliminary data.</text>
</comment>
<evidence type="ECO:0000256" key="1">
    <source>
        <dbReference type="ARBA" id="ARBA00022485"/>
    </source>
</evidence>
<keyword evidence="3" id="KW-0408">Iron</keyword>
<feature type="domain" description="4Fe-4S Mo/W bis-MGD-type" evidence="5">
    <location>
        <begin position="30"/>
        <end position="94"/>
    </location>
</feature>
<organism evidence="6">
    <name type="scientific">marine sediment metagenome</name>
    <dbReference type="NCBI Taxonomy" id="412755"/>
    <lineage>
        <taxon>unclassified sequences</taxon>
        <taxon>metagenomes</taxon>
        <taxon>ecological metagenomes</taxon>
    </lineage>
</organism>
<dbReference type="InterPro" id="IPR006963">
    <property type="entry name" value="Mopterin_OxRdtase_4Fe-4S_dom"/>
</dbReference>
<evidence type="ECO:0000259" key="5">
    <source>
        <dbReference type="PROSITE" id="PS51669"/>
    </source>
</evidence>
<evidence type="ECO:0000256" key="4">
    <source>
        <dbReference type="ARBA" id="ARBA00023014"/>
    </source>
</evidence>
<dbReference type="Gene3D" id="3.40.50.12440">
    <property type="match status" value="1"/>
</dbReference>
<dbReference type="GO" id="GO:0016020">
    <property type="term" value="C:membrane"/>
    <property type="evidence" value="ECO:0007669"/>
    <property type="project" value="TreeGrafter"/>
</dbReference>
<keyword evidence="4" id="KW-0411">Iron-sulfur</keyword>
<name>A0A0F9FGV3_9ZZZZ</name>
<keyword evidence="2" id="KW-0479">Metal-binding</keyword>
<proteinExistence type="predicted"/>
<dbReference type="EMBL" id="LAZR01021388">
    <property type="protein sequence ID" value="KKL85503.1"/>
    <property type="molecule type" value="Genomic_DNA"/>
</dbReference>
<dbReference type="PROSITE" id="PS00551">
    <property type="entry name" value="MOLYBDOPTERIN_PROK_1"/>
    <property type="match status" value="1"/>
</dbReference>
<dbReference type="InterPro" id="IPR027467">
    <property type="entry name" value="MopterinOxRdtase_cofactor_BS"/>
</dbReference>
<evidence type="ECO:0000313" key="6">
    <source>
        <dbReference type="EMBL" id="KKL85503.1"/>
    </source>
</evidence>
<dbReference type="PANTHER" id="PTHR43105:SF2">
    <property type="entry name" value="RESPIRATORY NITRATE REDUCTASE 2 ALPHA CHAIN"/>
    <property type="match status" value="1"/>
</dbReference>
<sequence>MAKTKASRWFHVTDRSRAWEDFYRDRWSYDKSVRTSHGVNCSGSCSWEVFVKDGLITWELQKTDWPQINSETPNYEPRGCQRGISSSWYVYSPVRPKYPYVRGCLLDFYREEKDKGKDPVEAWAAIVEDPERSKTYKRARGK</sequence>
<dbReference type="SUPFAM" id="SSF53706">
    <property type="entry name" value="Formate dehydrogenase/DMSO reductase, domains 1-3"/>
    <property type="match status" value="1"/>
</dbReference>
<dbReference type="GO" id="GO:0046872">
    <property type="term" value="F:metal ion binding"/>
    <property type="evidence" value="ECO:0007669"/>
    <property type="project" value="UniProtKB-KW"/>
</dbReference>
<protein>
    <recommendedName>
        <fullName evidence="5">4Fe-4S Mo/W bis-MGD-type domain-containing protein</fullName>
    </recommendedName>
</protein>
<evidence type="ECO:0000256" key="2">
    <source>
        <dbReference type="ARBA" id="ARBA00022723"/>
    </source>
</evidence>
<dbReference type="PANTHER" id="PTHR43105">
    <property type="entry name" value="RESPIRATORY NITRATE REDUCTASE"/>
    <property type="match status" value="1"/>
</dbReference>
<reference evidence="6" key="1">
    <citation type="journal article" date="2015" name="Nature">
        <title>Complex archaea that bridge the gap between prokaryotes and eukaryotes.</title>
        <authorList>
            <person name="Spang A."/>
            <person name="Saw J.H."/>
            <person name="Jorgensen S.L."/>
            <person name="Zaremba-Niedzwiedzka K."/>
            <person name="Martijn J."/>
            <person name="Lind A.E."/>
            <person name="van Eijk R."/>
            <person name="Schleper C."/>
            <person name="Guy L."/>
            <person name="Ettema T.J."/>
        </authorList>
    </citation>
    <scope>NUCLEOTIDE SEQUENCE</scope>
</reference>
<keyword evidence="1" id="KW-0004">4Fe-4S</keyword>
<dbReference type="InterPro" id="IPR050123">
    <property type="entry name" value="Prok_molybdopt-oxidoreductase"/>
</dbReference>
<feature type="non-terminal residue" evidence="6">
    <location>
        <position position="142"/>
    </location>
</feature>
<dbReference type="GO" id="GO:0051539">
    <property type="term" value="F:4 iron, 4 sulfur cluster binding"/>
    <property type="evidence" value="ECO:0007669"/>
    <property type="project" value="UniProtKB-KW"/>
</dbReference>
<dbReference type="AlphaFoldDB" id="A0A0F9FGV3"/>